<proteinExistence type="predicted"/>
<keyword evidence="1" id="KW-0812">Transmembrane</keyword>
<name>A0A7C4W6K8_9BACT</name>
<accession>A0A7C4W6K8</accession>
<reference evidence="2" key="1">
    <citation type="journal article" date="2020" name="mSystems">
        <title>Genome- and Community-Level Interaction Insights into Carbon Utilization and Element Cycling Functions of Hydrothermarchaeota in Hydrothermal Sediment.</title>
        <authorList>
            <person name="Zhou Z."/>
            <person name="Liu Y."/>
            <person name="Xu W."/>
            <person name="Pan J."/>
            <person name="Luo Z.H."/>
            <person name="Li M."/>
        </authorList>
    </citation>
    <scope>NUCLEOTIDE SEQUENCE [LARGE SCALE GENOMIC DNA]</scope>
    <source>
        <strain evidence="2">SpSt-477</strain>
    </source>
</reference>
<feature type="transmembrane region" description="Helical" evidence="1">
    <location>
        <begin position="6"/>
        <end position="29"/>
    </location>
</feature>
<gene>
    <name evidence="2" type="ORF">ENS29_11540</name>
</gene>
<comment type="caution">
    <text evidence="2">The sequence shown here is derived from an EMBL/GenBank/DDBJ whole genome shotgun (WGS) entry which is preliminary data.</text>
</comment>
<organism evidence="2">
    <name type="scientific">Desulfatirhabdium butyrativorans</name>
    <dbReference type="NCBI Taxonomy" id="340467"/>
    <lineage>
        <taxon>Bacteria</taxon>
        <taxon>Pseudomonadati</taxon>
        <taxon>Thermodesulfobacteriota</taxon>
        <taxon>Desulfobacteria</taxon>
        <taxon>Desulfobacterales</taxon>
        <taxon>Desulfatirhabdiaceae</taxon>
        <taxon>Desulfatirhabdium</taxon>
    </lineage>
</organism>
<feature type="transmembrane region" description="Helical" evidence="1">
    <location>
        <begin position="41"/>
        <end position="65"/>
    </location>
</feature>
<dbReference type="EMBL" id="DSUH01000266">
    <property type="protein sequence ID" value="HGU33477.1"/>
    <property type="molecule type" value="Genomic_DNA"/>
</dbReference>
<evidence type="ECO:0000256" key="1">
    <source>
        <dbReference type="SAM" id="Phobius"/>
    </source>
</evidence>
<sequence>MPLLTVLVGVLNIAGGVVSLGKIGVQRFLQQETPPTSTPPILVRLLVTQLVLNLLAILFGSSMLIPGLVHGLVIGVVLSANGFVLLYLLGILVTLDQMKVGQ</sequence>
<keyword evidence="1" id="KW-0472">Membrane</keyword>
<keyword evidence="1" id="KW-1133">Transmembrane helix</keyword>
<feature type="transmembrane region" description="Helical" evidence="1">
    <location>
        <begin position="71"/>
        <end position="95"/>
    </location>
</feature>
<evidence type="ECO:0000313" key="2">
    <source>
        <dbReference type="EMBL" id="HGU33477.1"/>
    </source>
</evidence>
<protein>
    <submittedName>
        <fullName evidence="2">Uncharacterized protein</fullName>
    </submittedName>
</protein>
<dbReference type="AlphaFoldDB" id="A0A7C4W6K8"/>